<evidence type="ECO:0000256" key="4">
    <source>
        <dbReference type="ARBA" id="ARBA00022989"/>
    </source>
</evidence>
<dbReference type="PANTHER" id="PTHR30250:SF11">
    <property type="entry name" value="O-ANTIGEN TRANSPORTER-RELATED"/>
    <property type="match status" value="1"/>
</dbReference>
<keyword evidence="4 6" id="KW-1133">Transmembrane helix</keyword>
<feature type="transmembrane region" description="Helical" evidence="6">
    <location>
        <begin position="455"/>
        <end position="474"/>
    </location>
</feature>
<dbReference type="InterPro" id="IPR050833">
    <property type="entry name" value="Poly_Biosynth_Transport"/>
</dbReference>
<feature type="transmembrane region" description="Helical" evidence="6">
    <location>
        <begin position="81"/>
        <end position="102"/>
    </location>
</feature>
<organism evidence="7 8">
    <name type="scientific">Chitinophaga silvisoli</name>
    <dbReference type="NCBI Taxonomy" id="2291814"/>
    <lineage>
        <taxon>Bacteria</taxon>
        <taxon>Pseudomonadati</taxon>
        <taxon>Bacteroidota</taxon>
        <taxon>Chitinophagia</taxon>
        <taxon>Chitinophagales</taxon>
        <taxon>Chitinophagaceae</taxon>
        <taxon>Chitinophaga</taxon>
    </lineage>
</organism>
<name>A0A3E1P0A4_9BACT</name>
<accession>A0A3E1P0A4</accession>
<dbReference type="GO" id="GO:0005886">
    <property type="term" value="C:plasma membrane"/>
    <property type="evidence" value="ECO:0007669"/>
    <property type="project" value="UniProtKB-SubCell"/>
</dbReference>
<dbReference type="Proteomes" id="UP000261174">
    <property type="component" value="Unassembled WGS sequence"/>
</dbReference>
<dbReference type="OrthoDB" id="88014at2"/>
<feature type="transmembrane region" description="Helical" evidence="6">
    <location>
        <begin position="306"/>
        <end position="323"/>
    </location>
</feature>
<evidence type="ECO:0000313" key="8">
    <source>
        <dbReference type="Proteomes" id="UP000261174"/>
    </source>
</evidence>
<feature type="transmembrane region" description="Helical" evidence="6">
    <location>
        <begin position="9"/>
        <end position="29"/>
    </location>
</feature>
<dbReference type="Pfam" id="PF01943">
    <property type="entry name" value="Polysacc_synt"/>
    <property type="match status" value="1"/>
</dbReference>
<evidence type="ECO:0000256" key="6">
    <source>
        <dbReference type="SAM" id="Phobius"/>
    </source>
</evidence>
<reference evidence="7 8" key="1">
    <citation type="submission" date="2018-08" db="EMBL/GenBank/DDBJ databases">
        <title>Chitinophaga sp. K20C18050901, a novel bacterium isolated from forest soil.</title>
        <authorList>
            <person name="Wang C."/>
        </authorList>
    </citation>
    <scope>NUCLEOTIDE SEQUENCE [LARGE SCALE GENOMIC DNA]</scope>
    <source>
        <strain evidence="7 8">K20C18050901</strain>
    </source>
</reference>
<feature type="transmembrane region" description="Helical" evidence="6">
    <location>
        <begin position="49"/>
        <end position="69"/>
    </location>
</feature>
<feature type="transmembrane region" description="Helical" evidence="6">
    <location>
        <begin position="122"/>
        <end position="139"/>
    </location>
</feature>
<dbReference type="EMBL" id="QTJV01000006">
    <property type="protein sequence ID" value="RFM33609.1"/>
    <property type="molecule type" value="Genomic_DNA"/>
</dbReference>
<dbReference type="AlphaFoldDB" id="A0A3E1P0A4"/>
<evidence type="ECO:0000313" key="7">
    <source>
        <dbReference type="EMBL" id="RFM33609.1"/>
    </source>
</evidence>
<feature type="transmembrane region" description="Helical" evidence="6">
    <location>
        <begin position="371"/>
        <end position="391"/>
    </location>
</feature>
<keyword evidence="2" id="KW-1003">Cell membrane</keyword>
<evidence type="ECO:0000256" key="2">
    <source>
        <dbReference type="ARBA" id="ARBA00022475"/>
    </source>
</evidence>
<feature type="transmembrane region" description="Helical" evidence="6">
    <location>
        <begin position="224"/>
        <end position="253"/>
    </location>
</feature>
<evidence type="ECO:0000256" key="5">
    <source>
        <dbReference type="ARBA" id="ARBA00023136"/>
    </source>
</evidence>
<keyword evidence="5 6" id="KW-0472">Membrane</keyword>
<feature type="transmembrane region" description="Helical" evidence="6">
    <location>
        <begin position="265"/>
        <end position="285"/>
    </location>
</feature>
<feature type="transmembrane region" description="Helical" evidence="6">
    <location>
        <begin position="431"/>
        <end position="449"/>
    </location>
</feature>
<evidence type="ECO:0000256" key="3">
    <source>
        <dbReference type="ARBA" id="ARBA00022692"/>
    </source>
</evidence>
<feature type="transmembrane region" description="Helical" evidence="6">
    <location>
        <begin position="187"/>
        <end position="203"/>
    </location>
</feature>
<comment type="caution">
    <text evidence="7">The sequence shown here is derived from an EMBL/GenBank/DDBJ whole genome shotgun (WGS) entry which is preliminary data.</text>
</comment>
<keyword evidence="3 6" id="KW-0812">Transmembrane</keyword>
<feature type="transmembrane region" description="Helical" evidence="6">
    <location>
        <begin position="343"/>
        <end position="364"/>
    </location>
</feature>
<comment type="subcellular location">
    <subcellularLocation>
        <location evidence="1">Cell membrane</location>
        <topology evidence="1">Multi-pass membrane protein</topology>
    </subcellularLocation>
</comment>
<evidence type="ECO:0000256" key="1">
    <source>
        <dbReference type="ARBA" id="ARBA00004651"/>
    </source>
</evidence>
<sequence length="499" mass="56950">MSTIRKKGIITTIFIYAGFLLGALNTYLYAKYFAPDQTGLTRVLLEITLLFSSFALLGTNTIVVKFFPYYKNYHKENKSELVTISFVFSTIGFLIILLSFTTFMKPLILQKFGGKSPLLVEYFYLVFPLTLFLTLFQVLEAQTWTIQKGHVANFLKEVLFRAINTILNLLFIGGLISFPLYADLFSFQYFAIFAALIIYLLFARQLKMSFKISKLTQRLWKKMLPYSLFILGSNVITLLSTTMDSIVISSFMGLDFTSVFVNTQYISNFIVVPYRAALSMLAGPISQAWKDKDMLKLDRIYKKTSLNLLIASSFIFAMIMLNWDDLLNWVNPNPIYHLGKPVMFYLGLYQVIELGTGMNSAIIITSRRWKFELYSNILLLTLTLPLTYILIKTHGMVGAALATLISRTVFNVIRYIFLYKVYHLQPFTNKTILAVLLPIAVYPLVAYTIHLDNPFLGLVARSAAFTAIYGVLLLQLKISEDVMQVWGTIKKRAFAVIGR</sequence>
<gene>
    <name evidence="7" type="ORF">DXN04_16750</name>
</gene>
<feature type="transmembrane region" description="Helical" evidence="6">
    <location>
        <begin position="159"/>
        <end position="181"/>
    </location>
</feature>
<dbReference type="PANTHER" id="PTHR30250">
    <property type="entry name" value="PST FAMILY PREDICTED COLANIC ACID TRANSPORTER"/>
    <property type="match status" value="1"/>
</dbReference>
<feature type="transmembrane region" description="Helical" evidence="6">
    <location>
        <begin position="397"/>
        <end position="419"/>
    </location>
</feature>
<dbReference type="RefSeq" id="WP_116854532.1">
    <property type="nucleotide sequence ID" value="NZ_QTJV01000006.1"/>
</dbReference>
<dbReference type="InterPro" id="IPR002797">
    <property type="entry name" value="Polysacc_synth"/>
</dbReference>
<protein>
    <submittedName>
        <fullName evidence="7">Uncharacterized protein</fullName>
    </submittedName>
</protein>
<keyword evidence="8" id="KW-1185">Reference proteome</keyword>
<proteinExistence type="predicted"/>